<dbReference type="AlphaFoldDB" id="A0A8H7Q7G4"/>
<dbReference type="InterPro" id="IPR050652">
    <property type="entry name" value="AN1_A20_ZnFinger"/>
</dbReference>
<dbReference type="SUPFAM" id="SSF118310">
    <property type="entry name" value="AN1-like Zinc finger"/>
    <property type="match status" value="1"/>
</dbReference>
<dbReference type="Proteomes" id="UP000612746">
    <property type="component" value="Unassembled WGS sequence"/>
</dbReference>
<evidence type="ECO:0000313" key="8">
    <source>
        <dbReference type="EMBL" id="KAG2187874.1"/>
    </source>
</evidence>
<sequence length="205" mass="22948">MEQKNDTPDLPMPCIAGCGFYGNPIYNNMCSKCFKDKSQSQKKGEIQWSMDGILELLLLTKQLCGFIIILDVPILNTSPSSPAVAPQPVRDEPQLPPVVDNTPIASSEPEASELSSDLPEDDTPSKPVQENKGRCFKCRIKVPLAKQTTNKCKCDYIFCDAHRYPDRHDCSFDHAKKDKDILAKNNPKLNERPKGGRSFHRIDSL</sequence>
<evidence type="ECO:0000313" key="9">
    <source>
        <dbReference type="Proteomes" id="UP000612746"/>
    </source>
</evidence>
<evidence type="ECO:0000256" key="3">
    <source>
        <dbReference type="ARBA" id="ARBA00022833"/>
    </source>
</evidence>
<feature type="region of interest" description="Disordered" evidence="5">
    <location>
        <begin position="183"/>
        <end position="205"/>
    </location>
</feature>
<feature type="domain" description="A20-type" evidence="6">
    <location>
        <begin position="8"/>
        <end position="42"/>
    </location>
</feature>
<dbReference type="PROSITE" id="PS51036">
    <property type="entry name" value="ZF_A20"/>
    <property type="match status" value="1"/>
</dbReference>
<feature type="region of interest" description="Disordered" evidence="5">
    <location>
        <begin position="80"/>
        <end position="130"/>
    </location>
</feature>
<accession>A0A8H7Q7G4</accession>
<evidence type="ECO:0000256" key="2">
    <source>
        <dbReference type="ARBA" id="ARBA00022771"/>
    </source>
</evidence>
<feature type="compositionally biased region" description="Low complexity" evidence="5">
    <location>
        <begin position="105"/>
        <end position="117"/>
    </location>
</feature>
<organism evidence="8 9">
    <name type="scientific">Umbelopsis vinacea</name>
    <dbReference type="NCBI Taxonomy" id="44442"/>
    <lineage>
        <taxon>Eukaryota</taxon>
        <taxon>Fungi</taxon>
        <taxon>Fungi incertae sedis</taxon>
        <taxon>Mucoromycota</taxon>
        <taxon>Mucoromycotina</taxon>
        <taxon>Umbelopsidomycetes</taxon>
        <taxon>Umbelopsidales</taxon>
        <taxon>Umbelopsidaceae</taxon>
        <taxon>Umbelopsis</taxon>
    </lineage>
</organism>
<evidence type="ECO:0000259" key="6">
    <source>
        <dbReference type="PROSITE" id="PS51036"/>
    </source>
</evidence>
<dbReference type="EMBL" id="JAEPRA010000002">
    <property type="protein sequence ID" value="KAG2187874.1"/>
    <property type="molecule type" value="Genomic_DNA"/>
</dbReference>
<keyword evidence="2 4" id="KW-0863">Zinc-finger</keyword>
<dbReference type="Gene3D" id="4.10.1110.10">
    <property type="entry name" value="AN1-like Zinc finger"/>
    <property type="match status" value="1"/>
</dbReference>
<dbReference type="GO" id="GO:0008270">
    <property type="term" value="F:zinc ion binding"/>
    <property type="evidence" value="ECO:0007669"/>
    <property type="project" value="UniProtKB-KW"/>
</dbReference>
<dbReference type="SUPFAM" id="SSF57716">
    <property type="entry name" value="Glucocorticoid receptor-like (DNA-binding domain)"/>
    <property type="match status" value="1"/>
</dbReference>
<comment type="caution">
    <text evidence="8">The sequence shown here is derived from an EMBL/GenBank/DDBJ whole genome shotgun (WGS) entry which is preliminary data.</text>
</comment>
<evidence type="ECO:0000259" key="7">
    <source>
        <dbReference type="PROSITE" id="PS51039"/>
    </source>
</evidence>
<feature type="domain" description="AN1-type" evidence="7">
    <location>
        <begin position="129"/>
        <end position="178"/>
    </location>
</feature>
<dbReference type="Gene3D" id="1.20.5.4770">
    <property type="match status" value="1"/>
</dbReference>
<keyword evidence="9" id="KW-1185">Reference proteome</keyword>
<evidence type="ECO:0000256" key="1">
    <source>
        <dbReference type="ARBA" id="ARBA00022723"/>
    </source>
</evidence>
<dbReference type="GO" id="GO:0003677">
    <property type="term" value="F:DNA binding"/>
    <property type="evidence" value="ECO:0007669"/>
    <property type="project" value="InterPro"/>
</dbReference>
<dbReference type="OrthoDB" id="428577at2759"/>
<protein>
    <submittedName>
        <fullName evidence="8">Uncharacterized protein</fullName>
    </submittedName>
</protein>
<keyword evidence="3" id="KW-0862">Zinc</keyword>
<proteinExistence type="predicted"/>
<evidence type="ECO:0000256" key="4">
    <source>
        <dbReference type="PROSITE-ProRule" id="PRU00449"/>
    </source>
</evidence>
<dbReference type="InterPro" id="IPR035896">
    <property type="entry name" value="AN1-like_Znf"/>
</dbReference>
<name>A0A8H7Q7G4_9FUNG</name>
<dbReference type="InterPro" id="IPR000058">
    <property type="entry name" value="Znf_AN1"/>
</dbReference>
<dbReference type="InterPro" id="IPR002653">
    <property type="entry name" value="Znf_A20"/>
</dbReference>
<reference evidence="8" key="1">
    <citation type="submission" date="2020-12" db="EMBL/GenBank/DDBJ databases">
        <title>Metabolic potential, ecology and presence of endohyphal bacteria is reflected in genomic diversity of Mucoromycotina.</title>
        <authorList>
            <person name="Muszewska A."/>
            <person name="Okrasinska A."/>
            <person name="Steczkiewicz K."/>
            <person name="Drgas O."/>
            <person name="Orlowska M."/>
            <person name="Perlinska-Lenart U."/>
            <person name="Aleksandrzak-Piekarczyk T."/>
            <person name="Szatraj K."/>
            <person name="Zielenkiewicz U."/>
            <person name="Pilsyk S."/>
            <person name="Malc E."/>
            <person name="Mieczkowski P."/>
            <person name="Kruszewska J.S."/>
            <person name="Biernat P."/>
            <person name="Pawlowska J."/>
        </authorList>
    </citation>
    <scope>NUCLEOTIDE SEQUENCE</scope>
    <source>
        <strain evidence="8">WA0000051536</strain>
    </source>
</reference>
<dbReference type="Pfam" id="PF01754">
    <property type="entry name" value="zf-A20"/>
    <property type="match status" value="1"/>
</dbReference>
<dbReference type="SMART" id="SM00259">
    <property type="entry name" value="ZnF_A20"/>
    <property type="match status" value="1"/>
</dbReference>
<dbReference type="PROSITE" id="PS51039">
    <property type="entry name" value="ZF_AN1"/>
    <property type="match status" value="1"/>
</dbReference>
<dbReference type="PANTHER" id="PTHR10634">
    <property type="entry name" value="AN1-TYPE ZINC FINGER PROTEIN"/>
    <property type="match status" value="1"/>
</dbReference>
<keyword evidence="1" id="KW-0479">Metal-binding</keyword>
<evidence type="ECO:0000256" key="5">
    <source>
        <dbReference type="SAM" id="MobiDB-lite"/>
    </source>
</evidence>
<feature type="compositionally biased region" description="Basic and acidic residues" evidence="5">
    <location>
        <begin position="189"/>
        <end position="205"/>
    </location>
</feature>
<gene>
    <name evidence="8" type="ORF">INT44_000624</name>
</gene>
<dbReference type="SMART" id="SM00154">
    <property type="entry name" value="ZnF_AN1"/>
    <property type="match status" value="1"/>
</dbReference>